<feature type="binding site" evidence="5">
    <location>
        <position position="276"/>
    </location>
    <ligand>
        <name>isopentenyl diphosphate</name>
        <dbReference type="ChEBI" id="CHEBI:128769"/>
    </ligand>
</feature>
<feature type="domain" description="S1 motif" evidence="6">
    <location>
        <begin position="395"/>
        <end position="461"/>
    </location>
</feature>
<dbReference type="InterPro" id="IPR035104">
    <property type="entry name" value="Ribosomal_protein_S1-like"/>
</dbReference>
<proteinExistence type="inferred from homology"/>
<feature type="binding site" evidence="5">
    <location>
        <position position="234"/>
    </location>
    <ligand>
        <name>(2E)-4-hydroxy-3-methylbut-2-enyl diphosphate</name>
        <dbReference type="ChEBI" id="CHEBI:128753"/>
    </ligand>
</feature>
<evidence type="ECO:0000259" key="6">
    <source>
        <dbReference type="PROSITE" id="PS50126"/>
    </source>
</evidence>
<protein>
    <recommendedName>
        <fullName evidence="5">4-hydroxy-3-methylbut-2-enyl diphosphate reductase</fullName>
        <shortName evidence="5">HMBPP reductase</shortName>
        <ecNumber evidence="5">1.17.7.4</ecNumber>
    </recommendedName>
</protein>
<feature type="binding site" evidence="5">
    <location>
        <position position="234"/>
    </location>
    <ligand>
        <name>dimethylallyl diphosphate</name>
        <dbReference type="ChEBI" id="CHEBI:57623"/>
    </ligand>
</feature>
<feature type="active site" description="Proton donor" evidence="5">
    <location>
        <position position="140"/>
    </location>
</feature>
<feature type="binding site" evidence="5">
    <location>
        <position position="276"/>
    </location>
    <ligand>
        <name>(2E)-4-hydroxy-3-methylbut-2-enyl diphosphate</name>
        <dbReference type="ChEBI" id="CHEBI:128753"/>
    </ligand>
</feature>
<dbReference type="Gene3D" id="3.40.50.11270">
    <property type="match status" value="1"/>
</dbReference>
<feature type="binding site" evidence="5">
    <location>
        <position position="276"/>
    </location>
    <ligand>
        <name>dimethylallyl diphosphate</name>
        <dbReference type="ChEBI" id="CHEBI:57623"/>
    </ligand>
</feature>
<feature type="binding site" evidence="5">
    <location>
        <position position="138"/>
    </location>
    <ligand>
        <name>dimethylallyl diphosphate</name>
        <dbReference type="ChEBI" id="CHEBI:57623"/>
    </ligand>
</feature>
<comment type="similarity">
    <text evidence="5">Belongs to the IspH family.</text>
</comment>
<dbReference type="CDD" id="cd04465">
    <property type="entry name" value="S1_RPS1_repeat_ec2_hs2"/>
    <property type="match status" value="1"/>
</dbReference>
<dbReference type="InterPro" id="IPR003451">
    <property type="entry name" value="LytB/IspH"/>
</dbReference>
<dbReference type="UniPathway" id="UPA00056">
    <property type="reaction ID" value="UER00097"/>
</dbReference>
<keyword evidence="5 7" id="KW-0560">Oxidoreductase</keyword>
<feature type="binding site" evidence="5">
    <location>
        <position position="28"/>
    </location>
    <ligand>
        <name>[4Fe-4S] cluster</name>
        <dbReference type="ChEBI" id="CHEBI:49883"/>
    </ligand>
</feature>
<comment type="cofactor">
    <cofactor evidence="5">
        <name>[4Fe-4S] cluster</name>
        <dbReference type="ChEBI" id="CHEBI:49883"/>
    </cofactor>
    <text evidence="5">Binds 1 [4Fe-4S] cluster per subunit.</text>
</comment>
<feature type="binding site" evidence="5">
    <location>
        <position position="138"/>
    </location>
    <ligand>
        <name>(2E)-4-hydroxy-3-methylbut-2-enyl diphosphate</name>
        <dbReference type="ChEBI" id="CHEBI:128753"/>
    </ligand>
</feature>
<dbReference type="GO" id="GO:0016114">
    <property type="term" value="P:terpenoid biosynthetic process"/>
    <property type="evidence" value="ECO:0007669"/>
    <property type="project" value="UniProtKB-UniRule"/>
</dbReference>
<dbReference type="HOGENOM" id="CLU_015805_3_1_9"/>
<dbReference type="Gene3D" id="2.40.50.140">
    <property type="entry name" value="Nucleic acid-binding proteins"/>
    <property type="match status" value="4"/>
</dbReference>
<feature type="binding site" evidence="5">
    <location>
        <position position="56"/>
    </location>
    <ligand>
        <name>dimethylallyl diphosphate</name>
        <dbReference type="ChEBI" id="CHEBI:57623"/>
    </ligand>
</feature>
<dbReference type="STRING" id="592028.GCWU000321_00820"/>
<dbReference type="HAMAP" id="MF_00191">
    <property type="entry name" value="IspH"/>
    <property type="match status" value="1"/>
</dbReference>
<dbReference type="SMART" id="SM00316">
    <property type="entry name" value="S1"/>
    <property type="match status" value="4"/>
</dbReference>
<evidence type="ECO:0000256" key="1">
    <source>
        <dbReference type="ARBA" id="ARBA00022485"/>
    </source>
</evidence>
<dbReference type="Gene3D" id="3.40.1010.20">
    <property type="entry name" value="4-hydroxy-3-methylbut-2-enyl diphosphate reductase, catalytic domain"/>
    <property type="match status" value="2"/>
</dbReference>
<feature type="domain" description="S1 motif" evidence="6">
    <location>
        <begin position="482"/>
        <end position="550"/>
    </location>
</feature>
<feature type="domain" description="S1 motif" evidence="6">
    <location>
        <begin position="567"/>
        <end position="636"/>
    </location>
</feature>
<keyword evidence="1 5" id="KW-0004">4Fe-4S</keyword>
<dbReference type="InterPro" id="IPR012340">
    <property type="entry name" value="NA-bd_OB-fold"/>
</dbReference>
<dbReference type="UniPathway" id="UPA00059">
    <property type="reaction ID" value="UER00105"/>
</dbReference>
<dbReference type="GO" id="GO:0051539">
    <property type="term" value="F:4 iron, 4 sulfur cluster binding"/>
    <property type="evidence" value="ECO:0007669"/>
    <property type="project" value="UniProtKB-UniRule"/>
</dbReference>
<dbReference type="AlphaFoldDB" id="C9LMR5"/>
<comment type="pathway">
    <text evidence="5">Isoprenoid biosynthesis; isopentenyl diphosphate biosynthesis via DXP pathway; isopentenyl diphosphate from 1-deoxy-D-xylulose 5-phosphate: step 6/6.</text>
</comment>
<dbReference type="EMBL" id="ACIM02000001">
    <property type="protein sequence ID" value="EEW96851.1"/>
    <property type="molecule type" value="Genomic_DNA"/>
</dbReference>
<dbReference type="Proteomes" id="UP000004736">
    <property type="component" value="Unassembled WGS sequence"/>
</dbReference>
<comment type="catalytic activity">
    <reaction evidence="5">
        <text>dimethylallyl diphosphate + 2 oxidized [2Fe-2S]-[ferredoxin] + H2O = (2E)-4-hydroxy-3-methylbut-2-enyl diphosphate + 2 reduced [2Fe-2S]-[ferredoxin] + 2 H(+)</text>
        <dbReference type="Rhea" id="RHEA:24825"/>
        <dbReference type="Rhea" id="RHEA-COMP:10000"/>
        <dbReference type="Rhea" id="RHEA-COMP:10001"/>
        <dbReference type="ChEBI" id="CHEBI:15377"/>
        <dbReference type="ChEBI" id="CHEBI:15378"/>
        <dbReference type="ChEBI" id="CHEBI:33737"/>
        <dbReference type="ChEBI" id="CHEBI:33738"/>
        <dbReference type="ChEBI" id="CHEBI:57623"/>
        <dbReference type="ChEBI" id="CHEBI:128753"/>
        <dbReference type="EC" id="1.17.7.4"/>
    </reaction>
</comment>
<dbReference type="PANTHER" id="PTHR30426">
    <property type="entry name" value="4-HYDROXY-3-METHYLBUT-2-ENYL DIPHOSPHATE REDUCTASE"/>
    <property type="match status" value="1"/>
</dbReference>
<feature type="binding site" evidence="5">
    <location>
        <position position="232"/>
    </location>
    <ligand>
        <name>dimethylallyl diphosphate</name>
        <dbReference type="ChEBI" id="CHEBI:57623"/>
    </ligand>
</feature>
<dbReference type="Pfam" id="PF00575">
    <property type="entry name" value="S1"/>
    <property type="match status" value="4"/>
</dbReference>
<keyword evidence="5" id="KW-0414">Isoprene biosynthesis</keyword>
<dbReference type="EC" id="1.17.7.4" evidence="5"/>
<dbReference type="InterPro" id="IPR003029">
    <property type="entry name" value="S1_domain"/>
</dbReference>
<dbReference type="NCBIfam" id="NF000907">
    <property type="entry name" value="PRK00087.1"/>
    <property type="match status" value="1"/>
</dbReference>
<dbReference type="eggNOG" id="COG0761">
    <property type="taxonomic scope" value="Bacteria"/>
</dbReference>
<evidence type="ECO:0000256" key="4">
    <source>
        <dbReference type="ARBA" id="ARBA00023014"/>
    </source>
</evidence>
<reference evidence="7" key="1">
    <citation type="submission" date="2009-09" db="EMBL/GenBank/DDBJ databases">
        <authorList>
            <person name="Weinstock G."/>
            <person name="Sodergren E."/>
            <person name="Clifton S."/>
            <person name="Fulton L."/>
            <person name="Fulton B."/>
            <person name="Courtney L."/>
            <person name="Fronick C."/>
            <person name="Harrison M."/>
            <person name="Strong C."/>
            <person name="Farmer C."/>
            <person name="Delahaunty K."/>
            <person name="Markovic C."/>
            <person name="Hall O."/>
            <person name="Minx P."/>
            <person name="Tomlinson C."/>
            <person name="Mitreva M."/>
            <person name="Nelson J."/>
            <person name="Hou S."/>
            <person name="Wollam A."/>
            <person name="Pepin K.H."/>
            <person name="Johnson M."/>
            <person name="Bhonagiri V."/>
            <person name="Nash W.E."/>
            <person name="Warren W."/>
            <person name="Chinwalla A."/>
            <person name="Mardis E.R."/>
            <person name="Wilson R.K."/>
        </authorList>
    </citation>
    <scope>NUCLEOTIDE SEQUENCE [LARGE SCALE GENOMIC DNA]</scope>
    <source>
        <strain evidence="7">DSM 15470</strain>
    </source>
</reference>
<keyword evidence="2 5" id="KW-0479">Metal-binding</keyword>
<keyword evidence="3 5" id="KW-0408">Iron</keyword>
<dbReference type="GO" id="GO:0051745">
    <property type="term" value="F:4-hydroxy-3-methylbut-2-enyl diphosphate reductase activity"/>
    <property type="evidence" value="ECO:0007669"/>
    <property type="project" value="UniProtKB-UniRule"/>
</dbReference>
<feature type="binding site" evidence="5">
    <location>
        <position position="234"/>
    </location>
    <ligand>
        <name>isopentenyl diphosphate</name>
        <dbReference type="ChEBI" id="CHEBI:128769"/>
    </ligand>
</feature>
<dbReference type="NCBIfam" id="TIGR00216">
    <property type="entry name" value="ispH_lytB"/>
    <property type="match status" value="1"/>
</dbReference>
<comment type="caution">
    <text evidence="5">Lacks conserved residue(s) required for the propagation of feature annotation.</text>
</comment>
<feature type="binding site" evidence="5">
    <location>
        <position position="88"/>
    </location>
    <ligand>
        <name>isopentenyl diphosphate</name>
        <dbReference type="ChEBI" id="CHEBI:128769"/>
    </ligand>
</feature>
<feature type="binding site" evidence="5">
    <location>
        <position position="176"/>
    </location>
    <ligand>
        <name>(2E)-4-hydroxy-3-methylbut-2-enyl diphosphate</name>
        <dbReference type="ChEBI" id="CHEBI:128753"/>
    </ligand>
</feature>
<feature type="binding site" evidence="5">
    <location>
        <position position="138"/>
    </location>
    <ligand>
        <name>isopentenyl diphosphate</name>
        <dbReference type="ChEBI" id="CHEBI:128769"/>
    </ligand>
</feature>
<dbReference type="eggNOG" id="COG0539">
    <property type="taxonomic scope" value="Bacteria"/>
</dbReference>
<dbReference type="Pfam" id="PF02401">
    <property type="entry name" value="LYTB"/>
    <property type="match status" value="1"/>
</dbReference>
<organism evidence="7 8">
    <name type="scientific">Dialister invisus DSM 15470</name>
    <dbReference type="NCBI Taxonomy" id="592028"/>
    <lineage>
        <taxon>Bacteria</taxon>
        <taxon>Bacillati</taxon>
        <taxon>Bacillota</taxon>
        <taxon>Negativicutes</taxon>
        <taxon>Veillonellales</taxon>
        <taxon>Veillonellaceae</taxon>
        <taxon>Dialister</taxon>
    </lineage>
</organism>
<dbReference type="CDD" id="cd00164">
    <property type="entry name" value="S1_like"/>
    <property type="match status" value="1"/>
</dbReference>
<gene>
    <name evidence="5 7" type="primary">ispH</name>
    <name evidence="7" type="ORF">GCWU000321_00820</name>
</gene>
<feature type="binding site" evidence="5">
    <location>
        <position position="56"/>
    </location>
    <ligand>
        <name>isopentenyl diphosphate</name>
        <dbReference type="ChEBI" id="CHEBI:128769"/>
    </ligand>
</feature>
<evidence type="ECO:0000256" key="5">
    <source>
        <dbReference type="HAMAP-Rule" id="MF_00191"/>
    </source>
</evidence>
<name>C9LMR5_9FIRM</name>
<dbReference type="PROSITE" id="PS50126">
    <property type="entry name" value="S1"/>
    <property type="match status" value="4"/>
</dbReference>
<evidence type="ECO:0000313" key="7">
    <source>
        <dbReference type="EMBL" id="EEW96851.1"/>
    </source>
</evidence>
<dbReference type="GO" id="GO:0019288">
    <property type="term" value="P:isopentenyl diphosphate biosynthetic process, methylerythritol 4-phosphate pathway"/>
    <property type="evidence" value="ECO:0007669"/>
    <property type="project" value="UniProtKB-UniRule"/>
</dbReference>
<dbReference type="PRINTS" id="PR00681">
    <property type="entry name" value="RIBOSOMALS1"/>
</dbReference>
<dbReference type="GO" id="GO:0003676">
    <property type="term" value="F:nucleic acid binding"/>
    <property type="evidence" value="ECO:0007669"/>
    <property type="project" value="InterPro"/>
</dbReference>
<accession>C9LMR5</accession>
<dbReference type="PANTHER" id="PTHR30426:SF0">
    <property type="entry name" value="4-HYDROXY-3-METHYLBUT-2-ENYL DIPHOSPHATE REDUCTASE"/>
    <property type="match status" value="1"/>
</dbReference>
<evidence type="ECO:0000256" key="3">
    <source>
        <dbReference type="ARBA" id="ARBA00023004"/>
    </source>
</evidence>
<comment type="catalytic activity">
    <reaction evidence="5">
        <text>isopentenyl diphosphate + 2 oxidized [2Fe-2S]-[ferredoxin] + H2O = (2E)-4-hydroxy-3-methylbut-2-enyl diphosphate + 2 reduced [2Fe-2S]-[ferredoxin] + 2 H(+)</text>
        <dbReference type="Rhea" id="RHEA:24488"/>
        <dbReference type="Rhea" id="RHEA-COMP:10000"/>
        <dbReference type="Rhea" id="RHEA-COMP:10001"/>
        <dbReference type="ChEBI" id="CHEBI:15377"/>
        <dbReference type="ChEBI" id="CHEBI:15378"/>
        <dbReference type="ChEBI" id="CHEBI:33737"/>
        <dbReference type="ChEBI" id="CHEBI:33738"/>
        <dbReference type="ChEBI" id="CHEBI:128753"/>
        <dbReference type="ChEBI" id="CHEBI:128769"/>
        <dbReference type="EC" id="1.17.7.4"/>
    </reaction>
</comment>
<keyword evidence="4 5" id="KW-0411">Iron-sulfur</keyword>
<feature type="binding site" evidence="5">
    <location>
        <position position="88"/>
    </location>
    <ligand>
        <name>dimethylallyl diphosphate</name>
        <dbReference type="ChEBI" id="CHEBI:57623"/>
    </ligand>
</feature>
<dbReference type="GO" id="GO:0050992">
    <property type="term" value="P:dimethylallyl diphosphate biosynthetic process"/>
    <property type="evidence" value="ECO:0007669"/>
    <property type="project" value="UniProtKB-UniRule"/>
</dbReference>
<dbReference type="SUPFAM" id="SSF50249">
    <property type="entry name" value="Nucleic acid-binding proteins"/>
    <property type="match status" value="4"/>
</dbReference>
<keyword evidence="8" id="KW-1185">Reference proteome</keyword>
<feature type="binding site" evidence="5">
    <location>
        <position position="232"/>
    </location>
    <ligand>
        <name>isopentenyl diphosphate</name>
        <dbReference type="ChEBI" id="CHEBI:128769"/>
    </ligand>
</feature>
<dbReference type="GO" id="GO:0046872">
    <property type="term" value="F:metal ion binding"/>
    <property type="evidence" value="ECO:0007669"/>
    <property type="project" value="UniProtKB-KW"/>
</dbReference>
<feature type="domain" description="S1 motif" evidence="6">
    <location>
        <begin position="308"/>
        <end position="377"/>
    </location>
</feature>
<sequence>MVVFSYMQGEVGKNISMKIYKARVMGFCYGVRKAMEIAENAAVSGQKTVTLGPIIHNPQVVARLAGKGISPVMSTDEITDETVIIRSHGIGPSCYNNLKRKKSVLLDATCPFVKRNQEIAKGLAAEGKKIVLVGEKKHPEMLSVAEWAGEAPYIVETMEDVEALPDLDEVHIVIQTTFSLSLADRLITAIKRKAGSVSVHKTICNATSDRQTAAGELARNVDVMIVIGGRNSANTGRLVEVCQAEGAVTHHIETAAELKKEWFHSQCKVGITAGASTPDWIIEEVFFIMEDMNEMLEQEEMNLDVHKGSVVEGKVVDLTDDKAWISFGYKTEAVLPLHEYSYPEPASLKDVLQVGDSLRVQVVSSVKEDSTIFVSKIKVDRLADWDVAKEAFDKGEPVECEGIEAIKVGLLVQLKSLRGFIPLSQGDLRFVHSLQSLVGQKFKAKILEVDPTKNRLVLSRKAVLEEQRTGELDVIEQAYENGEVLKGTVKKIMPYGAFVALNGIEGLLHISDVSWRKISKVEDVLQPEQVIDVKIKSFDREKQRISFSHKDCLPNPWETAVKDHEVDDIVGARVVKILEFGVIVELEDGLTGLLHINEMTQDHNKKPGDICRVGDDLTVRIIGIDEARKRISFSLVEAPVHEEAEVEAEAETEEKVEE</sequence>
<feature type="binding site" evidence="5">
    <location>
        <position position="88"/>
    </location>
    <ligand>
        <name>(2E)-4-hydroxy-3-methylbut-2-enyl diphosphate</name>
        <dbReference type="ChEBI" id="CHEBI:128753"/>
    </ligand>
</feature>
<evidence type="ECO:0000313" key="8">
    <source>
        <dbReference type="Proteomes" id="UP000004736"/>
    </source>
</evidence>
<evidence type="ECO:0000256" key="2">
    <source>
        <dbReference type="ARBA" id="ARBA00022723"/>
    </source>
</evidence>
<feature type="binding site" evidence="5">
    <location>
        <position position="204"/>
    </location>
    <ligand>
        <name>[4Fe-4S] cluster</name>
        <dbReference type="ChEBI" id="CHEBI:49883"/>
    </ligand>
</feature>
<dbReference type="CDD" id="cd13944">
    <property type="entry name" value="lytB_ispH"/>
    <property type="match status" value="1"/>
</dbReference>
<comment type="function">
    <text evidence="5">Catalyzes the conversion of 1-hydroxy-2-methyl-2-(E)-butenyl 4-diphosphate (HMBPP) into a mixture of isopentenyl diphosphate (IPP) and dimethylallyl diphosphate (DMAPP). Acts in the terminal step of the DOXP/MEP pathway for isoprenoid precursor biosynthesis.</text>
</comment>
<comment type="caution">
    <text evidence="7">The sequence shown here is derived from an EMBL/GenBank/DDBJ whole genome shotgun (WGS) entry which is preliminary data.</text>
</comment>
<feature type="binding site" evidence="5">
    <location>
        <position position="56"/>
    </location>
    <ligand>
        <name>(2E)-4-hydroxy-3-methylbut-2-enyl diphosphate</name>
        <dbReference type="ChEBI" id="CHEBI:128753"/>
    </ligand>
</feature>
<feature type="binding site" evidence="5">
    <location>
        <position position="110"/>
    </location>
    <ligand>
        <name>[4Fe-4S] cluster</name>
        <dbReference type="ChEBI" id="CHEBI:49883"/>
    </ligand>
</feature>
<comment type="pathway">
    <text evidence="5">Isoprenoid biosynthesis; dimethylallyl diphosphate biosynthesis; dimethylallyl diphosphate from (2E)-4-hydroxy-3-methylbutenyl diphosphate: step 1/1.</text>
</comment>
<feature type="binding site" evidence="5">
    <location>
        <position position="232"/>
    </location>
    <ligand>
        <name>(2E)-4-hydroxy-3-methylbut-2-enyl diphosphate</name>
        <dbReference type="ChEBI" id="CHEBI:128753"/>
    </ligand>
</feature>